<dbReference type="InterPro" id="IPR040976">
    <property type="entry name" value="Pkinase_fungal"/>
</dbReference>
<accession>A0A8H7KIF9</accession>
<dbReference type="PROSITE" id="PS00109">
    <property type="entry name" value="PROTEIN_KINASE_TYR"/>
    <property type="match status" value="1"/>
</dbReference>
<evidence type="ECO:0000313" key="3">
    <source>
        <dbReference type="EMBL" id="KAF7777864.1"/>
    </source>
</evidence>
<dbReference type="InterPro" id="IPR011009">
    <property type="entry name" value="Kinase-like_dom_sf"/>
</dbReference>
<dbReference type="Gene3D" id="1.10.510.10">
    <property type="entry name" value="Transferase(Phosphotransferase) domain 1"/>
    <property type="match status" value="1"/>
</dbReference>
<dbReference type="PANTHER" id="PTHR38248:SF2">
    <property type="entry name" value="FUNK1 11"/>
    <property type="match status" value="1"/>
</dbReference>
<feature type="region of interest" description="Disordered" evidence="1">
    <location>
        <begin position="760"/>
        <end position="786"/>
    </location>
</feature>
<feature type="region of interest" description="Disordered" evidence="1">
    <location>
        <begin position="18"/>
        <end position="66"/>
    </location>
</feature>
<name>A0A8H7KIF9_AGABI</name>
<feature type="compositionally biased region" description="Low complexity" evidence="1">
    <location>
        <begin position="18"/>
        <end position="31"/>
    </location>
</feature>
<evidence type="ECO:0000313" key="4">
    <source>
        <dbReference type="Proteomes" id="UP000629468"/>
    </source>
</evidence>
<organism evidence="3 4">
    <name type="scientific">Agaricus bisporus var. burnettii</name>
    <dbReference type="NCBI Taxonomy" id="192524"/>
    <lineage>
        <taxon>Eukaryota</taxon>
        <taxon>Fungi</taxon>
        <taxon>Dikarya</taxon>
        <taxon>Basidiomycota</taxon>
        <taxon>Agaricomycotina</taxon>
        <taxon>Agaricomycetes</taxon>
        <taxon>Agaricomycetidae</taxon>
        <taxon>Agaricales</taxon>
        <taxon>Agaricineae</taxon>
        <taxon>Agaricaceae</taxon>
        <taxon>Agaricus</taxon>
    </lineage>
</organism>
<proteinExistence type="predicted"/>
<evidence type="ECO:0000256" key="1">
    <source>
        <dbReference type="SAM" id="MobiDB-lite"/>
    </source>
</evidence>
<protein>
    <recommendedName>
        <fullName evidence="2">Fungal-type protein kinase domain-containing protein</fullName>
    </recommendedName>
</protein>
<dbReference type="GO" id="GO:0004672">
    <property type="term" value="F:protein kinase activity"/>
    <property type="evidence" value="ECO:0007669"/>
    <property type="project" value="InterPro"/>
</dbReference>
<dbReference type="InterPro" id="IPR008266">
    <property type="entry name" value="Tyr_kinase_AS"/>
</dbReference>
<feature type="domain" description="Fungal-type protein kinase" evidence="2">
    <location>
        <begin position="408"/>
        <end position="549"/>
    </location>
</feature>
<feature type="domain" description="Fungal-type protein kinase" evidence="2">
    <location>
        <begin position="157"/>
        <end position="272"/>
    </location>
</feature>
<sequence>MEALLDRTTFLDTYLALPQSSPPLSAQSSPHQPSPPLQSRESQSSLHRPAGAQCSLPHHPQSQHANHESLPFTRHILNQLAVEGKYREGVWVGLPKKRRSLMQETDTYKVALMEILERIALLTKEYYRGIVTVPGRWINPKSTSLQSWTRTTCPDLKPDIVFAHDETSGDEIFWSRTVSVLEFKKPPALEELDIYVTYIFAEQVDRLFVNTLTLKGCELQVYRFDRSGLVCMQDAINIHKSPEDFIRVIASFSYLSSADLGWDSTCKVWDSATKSPRPSYKLSQDTFRGRGVYDIPWVFEVADESFVAIGPVNGKRSLSISGRASFVAHAVTLEDWENRNTKAKVYIFKQCWQRLPRLESDPKSIELRNADKKTPDQSDRDELIRQIGNVDAKPFEETVLERGGWMDRLRKSWIVEMNGKPVSTFDTIRKNHATEASMGREDSPERLGTNDMEFTSSSSATTPATLDTVQNNLAHSVLVTRTLVRLAFDRPGWPIERFTSKRELLLAVRMIVEELGLLYKKGIIHRDVSPGNLIISDSGGHIIDFDHSKITYEIGKVAVQRKESEDVWEAASAILENTDAAEMYVTQLKHLWNVKDRPATPTDFRWPMKIEPVYSFGARGKEDKVFIGTYQYLSPHLEDVAFHHCTHDLDSLFWSMNNLPLTLEGPGGKKRQNPPHDIIKTYYGGGPHQKLRMTLLFFTNRQQWRAMMASYSDYFKDLIPLMEKWYRFVNIACGFEGFEYHQPHEILVKIIDETIERLGPEAEKGYEDDAEEEKQRRKREKDDMEKAISKQMTVTTLLKETKAGSMLVTGATPPTDSVSAVCNQPPVMASPGPSTPLVNRIPAARSPDTDRVVKMFRANPPEPEST</sequence>
<gene>
    <name evidence="3" type="ORF">Agabi119p4_3936</name>
</gene>
<comment type="caution">
    <text evidence="3">The sequence shown here is derived from an EMBL/GenBank/DDBJ whole genome shotgun (WGS) entry which is preliminary data.</text>
</comment>
<dbReference type="Proteomes" id="UP000629468">
    <property type="component" value="Unassembled WGS sequence"/>
</dbReference>
<dbReference type="SUPFAM" id="SSF56112">
    <property type="entry name" value="Protein kinase-like (PK-like)"/>
    <property type="match status" value="1"/>
</dbReference>
<dbReference type="PANTHER" id="PTHR38248">
    <property type="entry name" value="FUNK1 6"/>
    <property type="match status" value="1"/>
</dbReference>
<dbReference type="Pfam" id="PF17667">
    <property type="entry name" value="Pkinase_fungal"/>
    <property type="match status" value="2"/>
</dbReference>
<dbReference type="EMBL" id="JABXXO010000005">
    <property type="protein sequence ID" value="KAF7777864.1"/>
    <property type="molecule type" value="Genomic_DNA"/>
</dbReference>
<dbReference type="AlphaFoldDB" id="A0A8H7KIF9"/>
<feature type="region of interest" description="Disordered" evidence="1">
    <location>
        <begin position="808"/>
        <end position="838"/>
    </location>
</feature>
<feature type="compositionally biased region" description="Polar residues" evidence="1">
    <location>
        <begin position="812"/>
        <end position="822"/>
    </location>
</feature>
<reference evidence="3 4" key="1">
    <citation type="journal article" name="Sci. Rep.">
        <title>Telomere-to-telomere assembled and centromere annotated genomes of the two main subspecies of the button mushroom Agaricus bisporus reveal especially polymorphic chromosome ends.</title>
        <authorList>
            <person name="Sonnenberg A.S.M."/>
            <person name="Sedaghat-Telgerd N."/>
            <person name="Lavrijssen B."/>
            <person name="Ohm R.A."/>
            <person name="Hendrickx P.M."/>
            <person name="Scholtmeijer K."/>
            <person name="Baars J.J.P."/>
            <person name="van Peer A."/>
        </authorList>
    </citation>
    <scope>NUCLEOTIDE SEQUENCE [LARGE SCALE GENOMIC DNA]</scope>
    <source>
        <strain evidence="3 4">H119_p4</strain>
    </source>
</reference>
<evidence type="ECO:0000259" key="2">
    <source>
        <dbReference type="Pfam" id="PF17667"/>
    </source>
</evidence>